<accession>A0A059AAW4</accession>
<reference evidence="1" key="1">
    <citation type="submission" date="2013-07" db="EMBL/GenBank/DDBJ databases">
        <title>The genome of Eucalyptus grandis.</title>
        <authorList>
            <person name="Schmutz J."/>
            <person name="Hayes R."/>
            <person name="Myburg A."/>
            <person name="Tuskan G."/>
            <person name="Grattapaglia D."/>
            <person name="Rokhsar D.S."/>
        </authorList>
    </citation>
    <scope>NUCLEOTIDE SEQUENCE</scope>
    <source>
        <tissue evidence="1">Leaf extractions</tissue>
    </source>
</reference>
<organism evidence="1">
    <name type="scientific">Eucalyptus grandis</name>
    <name type="common">Flooded gum</name>
    <dbReference type="NCBI Taxonomy" id="71139"/>
    <lineage>
        <taxon>Eukaryota</taxon>
        <taxon>Viridiplantae</taxon>
        <taxon>Streptophyta</taxon>
        <taxon>Embryophyta</taxon>
        <taxon>Tracheophyta</taxon>
        <taxon>Spermatophyta</taxon>
        <taxon>Magnoliopsida</taxon>
        <taxon>eudicotyledons</taxon>
        <taxon>Gunneridae</taxon>
        <taxon>Pentapetalae</taxon>
        <taxon>rosids</taxon>
        <taxon>malvids</taxon>
        <taxon>Myrtales</taxon>
        <taxon>Myrtaceae</taxon>
        <taxon>Myrtoideae</taxon>
        <taxon>Eucalypteae</taxon>
        <taxon>Eucalyptus</taxon>
    </lineage>
</organism>
<sequence>MEMLYGTPFPVTPGSENGFKSSYGTIPAPLRFLNLWSVFLASMMPSSSFSLPWNLSNAAFIIGSSFHAGSGSCPRYSSSGEWFDNTSRIAITFVAWICDGKHVRSATSGLSQNILSSPSVGVVAGGHPDYGGDNVDEVRWDLEVGPPRGVFLVAMADGPDLSPPGLELLVRCDAARVGVVVIDVVGDPLLDGVPQEEAVVGEGVVLDR</sequence>
<gene>
    <name evidence="1" type="ORF">EUGRSUZ_J00826</name>
</gene>
<evidence type="ECO:0000313" key="1">
    <source>
        <dbReference type="EMBL" id="KCW51247.1"/>
    </source>
</evidence>
<protein>
    <submittedName>
        <fullName evidence="1">Uncharacterized protein</fullName>
    </submittedName>
</protein>
<dbReference type="Gramene" id="KCW51247">
    <property type="protein sequence ID" value="KCW51247"/>
    <property type="gene ID" value="EUGRSUZ_J00826"/>
</dbReference>
<name>A0A059AAW4_EUCGR</name>
<dbReference type="AlphaFoldDB" id="A0A059AAW4"/>
<dbReference type="InParanoid" id="A0A059AAW4"/>
<dbReference type="EMBL" id="KK198762">
    <property type="protein sequence ID" value="KCW51247.1"/>
    <property type="molecule type" value="Genomic_DNA"/>
</dbReference>
<proteinExistence type="predicted"/>